<evidence type="ECO:0000313" key="3">
    <source>
        <dbReference type="Proteomes" id="UP000295756"/>
    </source>
</evidence>
<gene>
    <name evidence="2" type="ORF">EW139_01295</name>
</gene>
<dbReference type="Proteomes" id="UP000295756">
    <property type="component" value="Chromosome"/>
</dbReference>
<evidence type="ECO:0000259" key="1">
    <source>
        <dbReference type="SMART" id="SM00974"/>
    </source>
</evidence>
<accession>A0ABX5SHK3</accession>
<evidence type="ECO:0000313" key="2">
    <source>
        <dbReference type="EMBL" id="QBR46832.1"/>
    </source>
</evidence>
<dbReference type="RefSeq" id="WP_013102935.1">
    <property type="nucleotide sequence ID" value="NZ_CP037939.1"/>
</dbReference>
<organism evidence="2 3">
    <name type="scientific">Leuconostoc kimchii</name>
    <dbReference type="NCBI Taxonomy" id="136609"/>
    <lineage>
        <taxon>Bacteria</taxon>
        <taxon>Bacillati</taxon>
        <taxon>Bacillota</taxon>
        <taxon>Bacilli</taxon>
        <taxon>Lactobacillales</taxon>
        <taxon>Lactobacillaceae</taxon>
        <taxon>Leuconostoc</taxon>
    </lineage>
</organism>
<proteinExistence type="predicted"/>
<dbReference type="Pfam" id="PF10544">
    <property type="entry name" value="T5orf172"/>
    <property type="match status" value="1"/>
</dbReference>
<name>A0ABX5SHK3_9LACO</name>
<reference evidence="2 3" key="1">
    <citation type="submission" date="2019-03" db="EMBL/GenBank/DDBJ databases">
        <title>Complete Genome Sequence of Leuconostoc kimchii strain NKJ218 Isolated from Homemade Kimchi.</title>
        <authorList>
            <person name="Jung J.Y."/>
            <person name="Jin H.M."/>
            <person name="Jung J.-W."/>
            <person name="Lee S.-Y."/>
            <person name="Ryu B.-G."/>
            <person name="Han S.-S."/>
            <person name="Kang H.K."/>
            <person name="Choi H.W."/>
            <person name="Chung E.J."/>
            <person name="Choi K.-M."/>
        </authorList>
    </citation>
    <scope>NUCLEOTIDE SEQUENCE [LARGE SCALE GENOMIC DNA]</scope>
    <source>
        <strain evidence="2 3">NKJ218</strain>
    </source>
</reference>
<dbReference type="EMBL" id="CP037939">
    <property type="protein sequence ID" value="QBR46832.1"/>
    <property type="molecule type" value="Genomic_DNA"/>
</dbReference>
<dbReference type="InterPro" id="IPR018306">
    <property type="entry name" value="Phage_T5_Orf172_DNA-bd"/>
</dbReference>
<protein>
    <submittedName>
        <fullName evidence="2">GIY-YIG nuclease family protein</fullName>
    </submittedName>
</protein>
<feature type="domain" description="Bacteriophage T5 Orf172 DNA-binding" evidence="1">
    <location>
        <begin position="13"/>
        <end position="93"/>
    </location>
</feature>
<dbReference type="SMART" id="SM00974">
    <property type="entry name" value="T5orf172"/>
    <property type="match status" value="1"/>
</dbReference>
<keyword evidence="3" id="KW-1185">Reference proteome</keyword>
<sequence>MTTIGYVYALENKSFPGYIKIGQTAHLSQRLKQFNDTGIPDSRPTLLLFALKITNFKRAERLLHIALADKRDSLSKEYFKASYNQVKSAFDLLLFNDPNAEFVKPNAYNAKVTGIDQPNVIRKIGQRPNRNFHYLSIPIGAKLQFKDDPKIEVTVLDGKNQVLCRCGNLHTLSRAAICCYDYRHNLSGEQSGRDRNGFAWFSYHHILLKDVKPVVNAEL</sequence>